<name>A0AA86RNH6_9EUKA</name>
<keyword evidence="3" id="KW-1185">Reference proteome</keyword>
<gene>
    <name evidence="1" type="ORF">HINF_LOCUS62752</name>
    <name evidence="2" type="ORF">HINF_LOCUS70474</name>
</gene>
<proteinExistence type="predicted"/>
<evidence type="ECO:0000313" key="3">
    <source>
        <dbReference type="Proteomes" id="UP001642409"/>
    </source>
</evidence>
<accession>A0AA86RNH6</accession>
<comment type="caution">
    <text evidence="1">The sequence shown here is derived from an EMBL/GenBank/DDBJ whole genome shotgun (WGS) entry which is preliminary data.</text>
</comment>
<dbReference type="EMBL" id="CATOUU010001161">
    <property type="protein sequence ID" value="CAI9975107.1"/>
    <property type="molecule type" value="Genomic_DNA"/>
</dbReference>
<organism evidence="1">
    <name type="scientific">Hexamita inflata</name>
    <dbReference type="NCBI Taxonomy" id="28002"/>
    <lineage>
        <taxon>Eukaryota</taxon>
        <taxon>Metamonada</taxon>
        <taxon>Diplomonadida</taxon>
        <taxon>Hexamitidae</taxon>
        <taxon>Hexamitinae</taxon>
        <taxon>Hexamita</taxon>
    </lineage>
</organism>
<reference evidence="2 3" key="2">
    <citation type="submission" date="2024-07" db="EMBL/GenBank/DDBJ databases">
        <authorList>
            <person name="Akdeniz Z."/>
        </authorList>
    </citation>
    <scope>NUCLEOTIDE SEQUENCE [LARGE SCALE GENOMIC DNA]</scope>
</reference>
<sequence length="1283" mass="138573">MIYFLRVQQQFILELSYQQVITNLQVLNPIQQLCNNKIHVNNIKVLYCQKQALLSNNQVSQQFISQKYHSYFSLYTEKMKDVIVNFQVLPLDLSSFYLFGTTENILIQNSKINVKISQVLAESALICFKCNLHAIQSSLVFIGFGSNISGLVLISKSYITLENCSVQSRLSGKMVGGLVMQSNKITIYLKDSSITSHFNCNGSVGALISFATDSIQIQSSNVKMCTNMVKNVGFGESFVTISGGVTQSCQICENMKYSYGICINSLDNSEEIDYKLVCKPVFVFDGEACSCQDGKVLNGSSCINILEATSHLLYQFESFDLSLRQIDAKLFDKISALTQSTTDQINQVSSSTPSFNVRLDTQSGVNTYVYKRYLALNEAIQQFVLKIYCGRQYGYAYANNQCQYAECPISGQYAINGVCQCPIQNMIVIENACTCPINSSLINNACTCTVTGQVVKNGACQCEIVDSIVSGSTCVCPASSTVVGNACVCSVTGKVIIEGVCTCPTSGAFIVNGACSCGTNGLNISNVCSCPTYSSLVGNACVCSGVIGISMISGSCQCSPGYTVVNGMCQYTIQYNDIGIQCHQSIYITTFDIQAITHSVTNNANYSSGYVFKTATVITNAFIDISNNVYTTVKPLFQSQASFTNIKVQISTQTINSGSILTAATSIVINQMNIISKLNTQIMVNSLQQLQILQDSTTNTKINNLLVNLSFALSSGNITLISVSTGVMNIIGYQVFGTYQSIQCVTMIAFTITTETKSLISIFNVSFQPICYNVGRYSSYLLGFVGICNISFNNVSVLLGSVSQFQTLASISSTSSSKYQFGGLISNLYSVSYSMDYQGINITIANLLLNCYQAVNTDYISCSGFIFGTTDKYVSGNLNFTMSDMCVQQNFSSKIILIDEIGLISSCGGGMSIQQSSIIFTIQSSYNKMITFGTIGVVSSFSGSNTKLINLLINMNLLVNTAQQGNFGFFGWNTVEISLIQNSSFKNFNLTTLFSVGIIYVCSEMNNNSIVNITVITCNISAGGSAGGFISDATNFNNYILNSTIQNSNITGMGNYADSKYIAAIIGKLASKLNMISCFQNLSIVVNSINSVGKTAGVVGKIDTYNKGILNVSLVDFLLNNNNISGKVFTSGIVAEFSPIFSASNSQILLLQNLTILRNNIQCENGSSAGVVGIFGHKDTQQKATLTIMNLTMQNFNITSTSYAAGFVAVSQKCVQSTIFQTYNSTLTSIILSGQSCGIIIGFSNGTSIFDIQSSKTTGNNFVNSIQLQNCDIITSGVSQSGC</sequence>
<dbReference type="EMBL" id="CAXDID020000528">
    <property type="protein sequence ID" value="CAL6100263.1"/>
    <property type="molecule type" value="Genomic_DNA"/>
</dbReference>
<dbReference type="Proteomes" id="UP001642409">
    <property type="component" value="Unassembled WGS sequence"/>
</dbReference>
<reference evidence="1" key="1">
    <citation type="submission" date="2023-06" db="EMBL/GenBank/DDBJ databases">
        <authorList>
            <person name="Kurt Z."/>
        </authorList>
    </citation>
    <scope>NUCLEOTIDE SEQUENCE</scope>
</reference>
<evidence type="ECO:0000313" key="2">
    <source>
        <dbReference type="EMBL" id="CAL6100263.1"/>
    </source>
</evidence>
<evidence type="ECO:0000313" key="1">
    <source>
        <dbReference type="EMBL" id="CAI9975107.1"/>
    </source>
</evidence>
<protein>
    <submittedName>
        <fullName evidence="1">Uncharacterized protein</fullName>
    </submittedName>
</protein>